<feature type="domain" description="Nudix hydrolase" evidence="3">
    <location>
        <begin position="1"/>
        <end position="150"/>
    </location>
</feature>
<dbReference type="EMBL" id="FNLF01000002">
    <property type="protein sequence ID" value="SDR14440.1"/>
    <property type="molecule type" value="Genomic_DNA"/>
</dbReference>
<dbReference type="GO" id="GO:0006167">
    <property type="term" value="P:AMP biosynthetic process"/>
    <property type="evidence" value="ECO:0007669"/>
    <property type="project" value="TreeGrafter"/>
</dbReference>
<dbReference type="InterPro" id="IPR015797">
    <property type="entry name" value="NUDIX_hydrolase-like_dom_sf"/>
</dbReference>
<evidence type="ECO:0000313" key="5">
    <source>
        <dbReference type="Proteomes" id="UP000183053"/>
    </source>
</evidence>
<dbReference type="PANTHER" id="PTHR21340">
    <property type="entry name" value="DIADENOSINE 5,5-P1,P4-TETRAPHOSPHATE PYROPHOSPHOHYDROLASE MUTT"/>
    <property type="match status" value="1"/>
</dbReference>
<dbReference type="AlphaFoldDB" id="A0A1H1GMN3"/>
<evidence type="ECO:0000313" key="4">
    <source>
        <dbReference type="EMBL" id="SDR14440.1"/>
    </source>
</evidence>
<dbReference type="STRING" id="47312.SAMN04489765_3436"/>
<dbReference type="InterPro" id="IPR051325">
    <property type="entry name" value="Nudix_hydrolase_domain"/>
</dbReference>
<dbReference type="OrthoDB" id="954553at2"/>
<dbReference type="PANTHER" id="PTHR21340:SF7">
    <property type="entry name" value="NUDIX HYDROLASE DOMAIN-CONTAINING PROTEIN"/>
    <property type="match status" value="1"/>
</dbReference>
<gene>
    <name evidence="4" type="ORF">SAMN04489765_3436</name>
</gene>
<reference evidence="5" key="1">
    <citation type="submission" date="2016-10" db="EMBL/GenBank/DDBJ databases">
        <authorList>
            <person name="Varghese N."/>
            <person name="Submissions S."/>
        </authorList>
    </citation>
    <scope>NUCLEOTIDE SEQUENCE [LARGE SCALE GENOMIC DNA]</scope>
    <source>
        <strain evidence="5">DSM 44142</strain>
    </source>
</reference>
<sequence length="155" mass="16673">MSTTSAGLLLHRLSGGSIEVLLGHMGGPFWARKDAHAWSVPKGLHTADEEPLAAAEREFAEELGSPAPSGPTVPLGSVRQSGGKTVTVFAREGDFDATSISSNEFEIEWPRGSGRMQSFPEIDRAGWFDLETAAEKLVKAQAPFLDRLREHLTGS</sequence>
<dbReference type="Proteomes" id="UP000183053">
    <property type="component" value="Unassembled WGS sequence"/>
</dbReference>
<evidence type="ECO:0000256" key="2">
    <source>
        <dbReference type="SAM" id="MobiDB-lite"/>
    </source>
</evidence>
<proteinExistence type="predicted"/>
<accession>A0A1H1GMN3</accession>
<dbReference type="RefSeq" id="WP_068568295.1">
    <property type="nucleotide sequence ID" value="NZ_FNLF01000002.1"/>
</dbReference>
<dbReference type="CDD" id="cd04662">
    <property type="entry name" value="NUDIX_Hydrolase"/>
    <property type="match status" value="1"/>
</dbReference>
<dbReference type="Pfam" id="PF00293">
    <property type="entry name" value="NUDIX"/>
    <property type="match status" value="1"/>
</dbReference>
<dbReference type="SUPFAM" id="SSF55811">
    <property type="entry name" value="Nudix"/>
    <property type="match status" value="1"/>
</dbReference>
<evidence type="ECO:0000256" key="1">
    <source>
        <dbReference type="ARBA" id="ARBA00022801"/>
    </source>
</evidence>
<dbReference type="GO" id="GO:0004081">
    <property type="term" value="F:bis(5'-nucleosyl)-tetraphosphatase (asymmetrical) activity"/>
    <property type="evidence" value="ECO:0007669"/>
    <property type="project" value="TreeGrafter"/>
</dbReference>
<keyword evidence="5" id="KW-1185">Reference proteome</keyword>
<dbReference type="GO" id="GO:0006754">
    <property type="term" value="P:ATP biosynthetic process"/>
    <property type="evidence" value="ECO:0007669"/>
    <property type="project" value="TreeGrafter"/>
</dbReference>
<dbReference type="PROSITE" id="PS00893">
    <property type="entry name" value="NUDIX_BOX"/>
    <property type="match status" value="1"/>
</dbReference>
<keyword evidence="1 4" id="KW-0378">Hydrolase</keyword>
<dbReference type="PROSITE" id="PS51462">
    <property type="entry name" value="NUDIX"/>
    <property type="match status" value="1"/>
</dbReference>
<dbReference type="InterPro" id="IPR020084">
    <property type="entry name" value="NUDIX_hydrolase_CS"/>
</dbReference>
<feature type="region of interest" description="Disordered" evidence="2">
    <location>
        <begin position="60"/>
        <end position="81"/>
    </location>
</feature>
<name>A0A1H1GMN3_9ACTN</name>
<protein>
    <submittedName>
        <fullName evidence="4">Predicted NTP pyrophosphohydrolase, NUDIX family</fullName>
    </submittedName>
</protein>
<dbReference type="InterPro" id="IPR000086">
    <property type="entry name" value="NUDIX_hydrolase_dom"/>
</dbReference>
<evidence type="ECO:0000259" key="3">
    <source>
        <dbReference type="PROSITE" id="PS51462"/>
    </source>
</evidence>
<organism evidence="4 5">
    <name type="scientific">Tsukamurella pulmonis</name>
    <dbReference type="NCBI Taxonomy" id="47312"/>
    <lineage>
        <taxon>Bacteria</taxon>
        <taxon>Bacillati</taxon>
        <taxon>Actinomycetota</taxon>
        <taxon>Actinomycetes</taxon>
        <taxon>Mycobacteriales</taxon>
        <taxon>Tsukamurellaceae</taxon>
        <taxon>Tsukamurella</taxon>
    </lineage>
</organism>
<dbReference type="Gene3D" id="3.90.79.10">
    <property type="entry name" value="Nucleoside Triphosphate Pyrophosphohydrolase"/>
    <property type="match status" value="1"/>
</dbReference>